<gene>
    <name evidence="2" type="ORF">PAT01_31620</name>
</gene>
<feature type="transmembrane region" description="Helical" evidence="1">
    <location>
        <begin position="6"/>
        <end position="26"/>
    </location>
</feature>
<name>A0ABQ0UHD1_PSEAF</name>
<dbReference type="RefSeq" id="WP_096739073.1">
    <property type="nucleotide sequence ID" value="NZ_BJUT01000046.1"/>
</dbReference>
<keyword evidence="1" id="KW-0472">Membrane</keyword>
<keyword evidence="1" id="KW-1133">Transmembrane helix</keyword>
<sequence>MNKLNYYNLVILIITLSISFTTSAVLSPIEAEYNSKLQEYNQAIINKSYDDACITAEKLLAMDPSDTFSLLRLTYCSEKLNGKYKKTIESYLNQVARSSRQEIETIELIKAINSH</sequence>
<comment type="caution">
    <text evidence="2">The sequence shown here is derived from an EMBL/GenBank/DDBJ whole genome shotgun (WGS) entry which is preliminary data.</text>
</comment>
<evidence type="ECO:0000313" key="3">
    <source>
        <dbReference type="Proteomes" id="UP000321189"/>
    </source>
</evidence>
<dbReference type="EMBL" id="BJUT01000046">
    <property type="protein sequence ID" value="GEK77858.1"/>
    <property type="molecule type" value="Genomic_DNA"/>
</dbReference>
<keyword evidence="3" id="KW-1185">Reference proteome</keyword>
<reference evidence="2 3" key="1">
    <citation type="submission" date="2019-07" db="EMBL/GenBank/DDBJ databases">
        <title>Whole genome shotgun sequence of Pseudoalteromonas atlantica NBRC 103033.</title>
        <authorList>
            <person name="Hosoyama A."/>
            <person name="Uohara A."/>
            <person name="Ohji S."/>
            <person name="Ichikawa N."/>
        </authorList>
    </citation>
    <scope>NUCLEOTIDE SEQUENCE [LARGE SCALE GENOMIC DNA]</scope>
    <source>
        <strain evidence="2 3">NBRC 103033</strain>
    </source>
</reference>
<protein>
    <submittedName>
        <fullName evidence="2">Uncharacterized protein</fullName>
    </submittedName>
</protein>
<proteinExistence type="predicted"/>
<evidence type="ECO:0000256" key="1">
    <source>
        <dbReference type="SAM" id="Phobius"/>
    </source>
</evidence>
<evidence type="ECO:0000313" key="2">
    <source>
        <dbReference type="EMBL" id="GEK77858.1"/>
    </source>
</evidence>
<accession>A0ABQ0UHD1</accession>
<keyword evidence="1" id="KW-0812">Transmembrane</keyword>
<organism evidence="2 3">
    <name type="scientific">Pseudoalteromonas atlantica</name>
    <name type="common">Alteromonas atlantica</name>
    <dbReference type="NCBI Taxonomy" id="288"/>
    <lineage>
        <taxon>Bacteria</taxon>
        <taxon>Pseudomonadati</taxon>
        <taxon>Pseudomonadota</taxon>
        <taxon>Gammaproteobacteria</taxon>
        <taxon>Alteromonadales</taxon>
        <taxon>Pseudoalteromonadaceae</taxon>
        <taxon>Pseudoalteromonas</taxon>
    </lineage>
</organism>
<dbReference type="Proteomes" id="UP000321189">
    <property type="component" value="Unassembled WGS sequence"/>
</dbReference>